<keyword evidence="2" id="KW-1185">Reference proteome</keyword>
<dbReference type="EMBL" id="JBICYV010000001">
    <property type="protein sequence ID" value="MFG3009148.1"/>
    <property type="molecule type" value="Genomic_DNA"/>
</dbReference>
<dbReference type="SUPFAM" id="SSF48452">
    <property type="entry name" value="TPR-like"/>
    <property type="match status" value="1"/>
</dbReference>
<dbReference type="SMART" id="SM00028">
    <property type="entry name" value="TPR"/>
    <property type="match status" value="4"/>
</dbReference>
<dbReference type="PANTHER" id="PTHR47691">
    <property type="entry name" value="REGULATOR-RELATED"/>
    <property type="match status" value="1"/>
</dbReference>
<dbReference type="InterPro" id="IPR011990">
    <property type="entry name" value="TPR-like_helical_dom_sf"/>
</dbReference>
<protein>
    <submittedName>
        <fullName evidence="1">Tetratricopeptide repeat protein</fullName>
    </submittedName>
</protein>
<dbReference type="Gene3D" id="1.25.40.10">
    <property type="entry name" value="Tetratricopeptide repeat domain"/>
    <property type="match status" value="1"/>
</dbReference>
<dbReference type="InterPro" id="IPR019734">
    <property type="entry name" value="TPR_rpt"/>
</dbReference>
<sequence>MAEKASLWRTATAGLRLAVMLDSAFTAAQIRPLLPGGPGGLVVVTSRQRLTGLHLDGAAFFRLEALGPAAGMELLTRGLGEERVAGEPKAVRQVVSLCAGLPLAVCLASARLASRPRQPIAALADSLAPDSDRLAALEIEGETTVSKALDASYAVLEPSAARLYRTLGDLPLPTFDVRTAAVACAESEQWAQHRLDELTEANLVEDIGPDIFRFHDLVRIHAQSCARNTESEDARSRTLRRVTDWYLQTATAAEQLITPAQFTLPRDYTHPSSVPAPFTVEREALGWLDAHRNHLMSVLRTAAARGWHTTAWQLVDAMWPLFLRLRHYDLWIEAHRIGLDAARHDAHADAERQMLNSGAIGLAAAGRTEEAADWYASSLQAARDAGDVRDEGQALLGLGGCRLDAGRPDEALRHLNLAVDAWQACGYPRGVALARILLGEIALQRQDPARAIPLFAQAHETLVAVSDPHDAARALAFLGRARAQEGDHARGTGQMREALEVFRASGAAHWQARTLEMLGDSARAQGDGDEARTCYARARSLYEVTSPADARRLERAATRP</sequence>
<organism evidence="1 2">
    <name type="scientific">Streptomyces cinerochromogenes</name>
    <dbReference type="NCBI Taxonomy" id="66422"/>
    <lineage>
        <taxon>Bacteria</taxon>
        <taxon>Bacillati</taxon>
        <taxon>Actinomycetota</taxon>
        <taxon>Actinomycetes</taxon>
        <taxon>Kitasatosporales</taxon>
        <taxon>Streptomycetaceae</taxon>
        <taxon>Streptomyces</taxon>
    </lineage>
</organism>
<dbReference type="Pfam" id="PF13424">
    <property type="entry name" value="TPR_12"/>
    <property type="match status" value="1"/>
</dbReference>
<dbReference type="InterPro" id="IPR027417">
    <property type="entry name" value="P-loop_NTPase"/>
</dbReference>
<dbReference type="RefSeq" id="WP_392814215.1">
    <property type="nucleotide sequence ID" value="NZ_JBICYV010000001.1"/>
</dbReference>
<comment type="caution">
    <text evidence="1">The sequence shown here is derived from an EMBL/GenBank/DDBJ whole genome shotgun (WGS) entry which is preliminary data.</text>
</comment>
<gene>
    <name evidence="1" type="ORF">ACGFZB_01550</name>
</gene>
<evidence type="ECO:0000313" key="1">
    <source>
        <dbReference type="EMBL" id="MFG3009148.1"/>
    </source>
</evidence>
<accession>A0ABW7AW96</accession>
<dbReference type="Proteomes" id="UP001604267">
    <property type="component" value="Unassembled WGS sequence"/>
</dbReference>
<reference evidence="1 2" key="1">
    <citation type="submission" date="2024-10" db="EMBL/GenBank/DDBJ databases">
        <title>The Natural Products Discovery Center: Release of the First 8490 Sequenced Strains for Exploring Actinobacteria Biosynthetic Diversity.</title>
        <authorList>
            <person name="Kalkreuter E."/>
            <person name="Kautsar S.A."/>
            <person name="Yang D."/>
            <person name="Bader C.D."/>
            <person name="Teijaro C.N."/>
            <person name="Fluegel L."/>
            <person name="Davis C.M."/>
            <person name="Simpson J.R."/>
            <person name="Lauterbach L."/>
            <person name="Steele A.D."/>
            <person name="Gui C."/>
            <person name="Meng S."/>
            <person name="Li G."/>
            <person name="Viehrig K."/>
            <person name="Ye F."/>
            <person name="Su P."/>
            <person name="Kiefer A.F."/>
            <person name="Nichols A."/>
            <person name="Cepeda A.J."/>
            <person name="Yan W."/>
            <person name="Fan B."/>
            <person name="Jiang Y."/>
            <person name="Adhikari A."/>
            <person name="Zheng C.-J."/>
            <person name="Schuster L."/>
            <person name="Cowan T.M."/>
            <person name="Smanski M.J."/>
            <person name="Chevrette M.G."/>
            <person name="De Carvalho L.P.S."/>
            <person name="Shen B."/>
        </authorList>
    </citation>
    <scope>NUCLEOTIDE SEQUENCE [LARGE SCALE GENOMIC DNA]</scope>
    <source>
        <strain evidence="1 2">NPDC048320</strain>
    </source>
</reference>
<name>A0ABW7AW96_9ACTN</name>
<dbReference type="PANTHER" id="PTHR47691:SF3">
    <property type="entry name" value="HTH-TYPE TRANSCRIPTIONAL REGULATOR RV0890C-RELATED"/>
    <property type="match status" value="1"/>
</dbReference>
<evidence type="ECO:0000313" key="2">
    <source>
        <dbReference type="Proteomes" id="UP001604267"/>
    </source>
</evidence>
<dbReference type="SUPFAM" id="SSF52540">
    <property type="entry name" value="P-loop containing nucleoside triphosphate hydrolases"/>
    <property type="match status" value="1"/>
</dbReference>
<proteinExistence type="predicted"/>